<proteinExistence type="predicted"/>
<gene>
    <name evidence="1" type="ORF">KDA_71870</name>
</gene>
<accession>A0A402BK35</accession>
<evidence type="ECO:0000313" key="1">
    <source>
        <dbReference type="EMBL" id="GCE31703.1"/>
    </source>
</evidence>
<comment type="caution">
    <text evidence="1">The sequence shown here is derived from an EMBL/GenBank/DDBJ whole genome shotgun (WGS) entry which is preliminary data.</text>
</comment>
<evidence type="ECO:0000313" key="2">
    <source>
        <dbReference type="Proteomes" id="UP000287171"/>
    </source>
</evidence>
<dbReference type="AlphaFoldDB" id="A0A402BK35"/>
<keyword evidence="2" id="KW-1185">Reference proteome</keyword>
<reference evidence="2" key="1">
    <citation type="submission" date="2018-12" db="EMBL/GenBank/DDBJ databases">
        <title>Tengunoibacter tsumagoiensis gen. nov., sp. nov., Dictyobacter kobayashii sp. nov., D. alpinus sp. nov., and D. joshuensis sp. nov. and description of Dictyobacteraceae fam. nov. within the order Ktedonobacterales isolated from Tengu-no-mugimeshi.</title>
        <authorList>
            <person name="Wang C.M."/>
            <person name="Zheng Y."/>
            <person name="Sakai Y."/>
            <person name="Toyoda A."/>
            <person name="Minakuchi Y."/>
            <person name="Abe K."/>
            <person name="Yokota A."/>
            <person name="Yabe S."/>
        </authorList>
    </citation>
    <scope>NUCLEOTIDE SEQUENCE [LARGE SCALE GENOMIC DNA]</scope>
    <source>
        <strain evidence="2">Uno16</strain>
    </source>
</reference>
<protein>
    <submittedName>
        <fullName evidence="1">Uncharacterized protein</fullName>
    </submittedName>
</protein>
<dbReference type="Proteomes" id="UP000287171">
    <property type="component" value="Unassembled WGS sequence"/>
</dbReference>
<dbReference type="EMBL" id="BIFT01000002">
    <property type="protein sequence ID" value="GCE31703.1"/>
    <property type="molecule type" value="Genomic_DNA"/>
</dbReference>
<organism evidence="1 2">
    <name type="scientific">Dictyobacter alpinus</name>
    <dbReference type="NCBI Taxonomy" id="2014873"/>
    <lineage>
        <taxon>Bacteria</taxon>
        <taxon>Bacillati</taxon>
        <taxon>Chloroflexota</taxon>
        <taxon>Ktedonobacteria</taxon>
        <taxon>Ktedonobacterales</taxon>
        <taxon>Dictyobacteraceae</taxon>
        <taxon>Dictyobacter</taxon>
    </lineage>
</organism>
<sequence length="54" mass="5714">MIHFYSIPLNIEACSRQGTSVGAARAQSGQEPESTLLVFAVFARFGVHLGCMGG</sequence>
<name>A0A402BK35_9CHLR</name>